<evidence type="ECO:0000256" key="2">
    <source>
        <dbReference type="ARBA" id="ARBA00023043"/>
    </source>
</evidence>
<evidence type="ECO:0000313" key="4">
    <source>
        <dbReference type="EMBL" id="KAJ3427500.1"/>
    </source>
</evidence>
<keyword evidence="1" id="KW-0677">Repeat</keyword>
<dbReference type="GO" id="GO:0006357">
    <property type="term" value="P:regulation of transcription by RNA polymerase II"/>
    <property type="evidence" value="ECO:0007669"/>
    <property type="project" value="TreeGrafter"/>
</dbReference>
<keyword evidence="2 3" id="KW-0040">ANK repeat</keyword>
<comment type="caution">
    <text evidence="4">The sequence shown here is derived from an EMBL/GenBank/DDBJ whole genome shotgun (WGS) entry which is preliminary data.</text>
</comment>
<evidence type="ECO:0000313" key="5">
    <source>
        <dbReference type="Proteomes" id="UP001146793"/>
    </source>
</evidence>
<dbReference type="SUPFAM" id="SSF48403">
    <property type="entry name" value="Ankyrin repeat"/>
    <property type="match status" value="1"/>
</dbReference>
<dbReference type="PROSITE" id="PS50088">
    <property type="entry name" value="ANK_REPEAT"/>
    <property type="match status" value="1"/>
</dbReference>
<accession>A0AAV7YG51</accession>
<proteinExistence type="predicted"/>
<reference evidence="4" key="1">
    <citation type="submission" date="2022-08" db="EMBL/GenBank/DDBJ databases">
        <title>Novel sulphate-reducing endosymbionts in the free-living metamonad Anaeramoeba.</title>
        <authorList>
            <person name="Jerlstrom-Hultqvist J."/>
            <person name="Cepicka I."/>
            <person name="Gallot-Lavallee L."/>
            <person name="Salas-Leiva D."/>
            <person name="Curtis B.A."/>
            <person name="Zahonova K."/>
            <person name="Pipaliya S."/>
            <person name="Dacks J."/>
            <person name="Roger A.J."/>
        </authorList>
    </citation>
    <scope>NUCLEOTIDE SEQUENCE</scope>
    <source>
        <strain evidence="4">Busselton2</strain>
    </source>
</reference>
<dbReference type="InterPro" id="IPR036770">
    <property type="entry name" value="Ankyrin_rpt-contain_sf"/>
</dbReference>
<dbReference type="Pfam" id="PF12796">
    <property type="entry name" value="Ank_2"/>
    <property type="match status" value="2"/>
</dbReference>
<dbReference type="EMBL" id="JANTQA010000063">
    <property type="protein sequence ID" value="KAJ3427500.1"/>
    <property type="molecule type" value="Genomic_DNA"/>
</dbReference>
<dbReference type="InterPro" id="IPR002110">
    <property type="entry name" value="Ankyrin_rpt"/>
</dbReference>
<dbReference type="SMART" id="SM00248">
    <property type="entry name" value="ANK"/>
    <property type="match status" value="5"/>
</dbReference>
<dbReference type="GO" id="GO:0061629">
    <property type="term" value="F:RNA polymerase II-specific DNA-binding transcription factor binding"/>
    <property type="evidence" value="ECO:0007669"/>
    <property type="project" value="TreeGrafter"/>
</dbReference>
<dbReference type="PANTHER" id="PTHR24126">
    <property type="entry name" value="ANKYRIN REPEAT, PH AND SEC7 DOMAIN CONTAINING PROTEIN SECG-RELATED"/>
    <property type="match status" value="1"/>
</dbReference>
<gene>
    <name evidence="4" type="ORF">M0812_27087</name>
</gene>
<protein>
    <submittedName>
        <fullName evidence="4">Ankyrin repeat-containing protein</fullName>
    </submittedName>
</protein>
<dbReference type="AlphaFoldDB" id="A0AAV7YG51"/>
<sequence>MSQDLTSKEMNLLSKGDYQEIDKKFPKEKINSFHQKKKTTPIFQVLMNNRSFEIIKLVISKGADLNLCNGQNYTPLHYACQENFPRKVIELFLENGSQVNRQIESLKWTALHFACSVRCDHSVIDLLLLKGASPLLLDCNNKTPIHLHCSDYPKINSLKRLFSVLSEEQVSDVINLKDLHGFSMLHLVCRSCPQNELLSYLIGLGADCSLKNDKGYTPLHYLAMNKDGYVGGSLKLFSISLDYLKNNFQPILEIAKENSNDTFLIDYQEIVSQN</sequence>
<evidence type="ECO:0000256" key="1">
    <source>
        <dbReference type="ARBA" id="ARBA00022737"/>
    </source>
</evidence>
<dbReference type="Gene3D" id="1.25.40.20">
    <property type="entry name" value="Ankyrin repeat-containing domain"/>
    <property type="match status" value="2"/>
</dbReference>
<dbReference type="GO" id="GO:0005634">
    <property type="term" value="C:nucleus"/>
    <property type="evidence" value="ECO:0007669"/>
    <property type="project" value="TreeGrafter"/>
</dbReference>
<dbReference type="PANTHER" id="PTHR24126:SF24">
    <property type="entry name" value="26S PROTEASOME NON-ATPASE REGULATORY SUBUNIT 10"/>
    <property type="match status" value="1"/>
</dbReference>
<evidence type="ECO:0000256" key="3">
    <source>
        <dbReference type="PROSITE-ProRule" id="PRU00023"/>
    </source>
</evidence>
<dbReference type="Proteomes" id="UP001146793">
    <property type="component" value="Unassembled WGS sequence"/>
</dbReference>
<feature type="repeat" description="ANK" evidence="3">
    <location>
        <begin position="71"/>
        <end position="104"/>
    </location>
</feature>
<organism evidence="4 5">
    <name type="scientific">Anaeramoeba flamelloides</name>
    <dbReference type="NCBI Taxonomy" id="1746091"/>
    <lineage>
        <taxon>Eukaryota</taxon>
        <taxon>Metamonada</taxon>
        <taxon>Anaeramoebidae</taxon>
        <taxon>Anaeramoeba</taxon>
    </lineage>
</organism>
<dbReference type="PROSITE" id="PS50297">
    <property type="entry name" value="ANK_REP_REGION"/>
    <property type="match status" value="1"/>
</dbReference>
<name>A0AAV7YG51_9EUKA</name>